<dbReference type="GO" id="GO:0008017">
    <property type="term" value="F:microtubule binding"/>
    <property type="evidence" value="ECO:0007669"/>
    <property type="project" value="TreeGrafter"/>
</dbReference>
<dbReference type="PANTHER" id="PTHR14326:SF44">
    <property type="entry name" value="TARGETING PROTEIN FOR XKLP2"/>
    <property type="match status" value="1"/>
</dbReference>
<evidence type="ECO:0000313" key="12">
    <source>
        <dbReference type="RefSeq" id="XP_052114747.1"/>
    </source>
</evidence>
<protein>
    <submittedName>
        <fullName evidence="12">Protein TPX2 isoform X3</fullName>
    </submittedName>
</protein>
<evidence type="ECO:0000256" key="7">
    <source>
        <dbReference type="ARBA" id="ARBA00023242"/>
    </source>
</evidence>
<sequence length="750" mass="85058">MAAAASEKTGSSNIGGGSGSTMTMIDETYEFSAPRFFDFVNGETEEDERRAQLWFDTALSYAPSPFMPKIKTSENVEETFKETIKQPQSMTTEIKEDDAPCSEVKEENNTTTSHVVLVDTERSEDVCKGESSCLGISSSGDGSAEVGKDACTPKPTLQKRLTTTTSKKQETAKMIGTSKKPQLQSSSMKTSTAGTPHLAQENQAIKRQKLEGGKSRQILNVKHQNLPHKSKLGLLTTSNANISSSTSKTNKEDRKVYVRETPKTAPVPFISTAEILKRFQSSTRDLSLPSALSNSGKCCFHDQTKPKLTLTRPKEPEFETTQRVRPTRVKSSAELEEELMAKMPKFKARPLNKKILQTSSLPPIPRSTPHPPEFKEFHLETMARAHQNVDSASVASTELSHKDNSWKPHHLTEPKTPVLQTSLRARPPKVKSSMELEQEELEKAPKFKARPLNKKIFESKGDIGIFCNTKKNVTEPQEFNFATNERIPPPAAVADLFDKLSLKSSESARSHNPLPRNTTPNPFHLHTEERGAEKEKKLLVELLTKQWEEERARVPKANPYPYTTDYPVIPPKPEPKQCTKPEPFQLESLVRHEEEMQKEMEERLRMEKEEAKIRTFKAQPILNEDPIPVPEKVRKPLTQVQQFNLHVEHRAVDRAQFDERIKEKEMMYKRYREESEAARMIEEEKALKQLRRTMVPHARPIPKFDHPFCPQKSTKDTTKPKSPNLRVLHRKERRKVCNGTVVSSPASNMR</sequence>
<dbReference type="Proteomes" id="UP000515211">
    <property type="component" value="Chromosome 3"/>
</dbReference>
<dbReference type="Pfam" id="PF12214">
    <property type="entry name" value="TPX2_importin"/>
    <property type="match status" value="2"/>
</dbReference>
<feature type="compositionally biased region" description="Polar residues" evidence="8">
    <location>
        <begin position="179"/>
        <end position="200"/>
    </location>
</feature>
<accession>A0A9C6TQN8</accession>
<evidence type="ECO:0000256" key="5">
    <source>
        <dbReference type="ARBA" id="ARBA00022701"/>
    </source>
</evidence>
<evidence type="ECO:0000259" key="10">
    <source>
        <dbReference type="Pfam" id="PF12214"/>
    </source>
</evidence>
<keyword evidence="6" id="KW-0206">Cytoskeleton</keyword>
<keyword evidence="11" id="KW-1185">Reference proteome</keyword>
<feature type="domain" description="TPX2 central" evidence="10">
    <location>
        <begin position="410"/>
        <end position="458"/>
    </location>
</feature>
<feature type="region of interest" description="Disordered" evidence="8">
    <location>
        <begin position="699"/>
        <end position="750"/>
    </location>
</feature>
<feature type="region of interest" description="Disordered" evidence="8">
    <location>
        <begin position="504"/>
        <end position="531"/>
    </location>
</feature>
<keyword evidence="7" id="KW-0539">Nucleus</keyword>
<evidence type="ECO:0000256" key="3">
    <source>
        <dbReference type="ARBA" id="ARBA00005885"/>
    </source>
</evidence>
<feature type="domain" description="TPX2 C-terminal" evidence="9">
    <location>
        <begin position="643"/>
        <end position="719"/>
    </location>
</feature>
<evidence type="ECO:0000256" key="4">
    <source>
        <dbReference type="ARBA" id="ARBA00022490"/>
    </source>
</evidence>
<dbReference type="InterPro" id="IPR027329">
    <property type="entry name" value="TPX2_C"/>
</dbReference>
<feature type="compositionally biased region" description="Polar residues" evidence="8">
    <location>
        <begin position="740"/>
        <end position="750"/>
    </location>
</feature>
<name>A0A9C6TQN8_ARADU</name>
<feature type="region of interest" description="Disordered" evidence="8">
    <location>
        <begin position="1"/>
        <end position="21"/>
    </location>
</feature>
<comment type="similarity">
    <text evidence="3">Belongs to the TPX2 family.</text>
</comment>
<dbReference type="GO" id="GO:0090307">
    <property type="term" value="P:mitotic spindle assembly"/>
    <property type="evidence" value="ECO:0007669"/>
    <property type="project" value="TreeGrafter"/>
</dbReference>
<evidence type="ECO:0000256" key="2">
    <source>
        <dbReference type="ARBA" id="ARBA00004186"/>
    </source>
</evidence>
<dbReference type="InterPro" id="IPR009675">
    <property type="entry name" value="TPX2_fam"/>
</dbReference>
<dbReference type="RefSeq" id="XP_052114747.1">
    <property type="nucleotide sequence ID" value="XM_052258787.1"/>
</dbReference>
<feature type="region of interest" description="Disordered" evidence="8">
    <location>
        <begin position="131"/>
        <end position="200"/>
    </location>
</feature>
<evidence type="ECO:0000256" key="8">
    <source>
        <dbReference type="SAM" id="MobiDB-lite"/>
    </source>
</evidence>
<evidence type="ECO:0000313" key="11">
    <source>
        <dbReference type="Proteomes" id="UP000515211"/>
    </source>
</evidence>
<dbReference type="GeneID" id="107478107"/>
<gene>
    <name evidence="12" type="primary">LOC107478107</name>
</gene>
<dbReference type="AlphaFoldDB" id="A0A9C6TQN8"/>
<evidence type="ECO:0000256" key="1">
    <source>
        <dbReference type="ARBA" id="ARBA00004123"/>
    </source>
</evidence>
<dbReference type="PANTHER" id="PTHR14326">
    <property type="entry name" value="TARGETING PROTEIN FOR XKLP2"/>
    <property type="match status" value="1"/>
</dbReference>
<dbReference type="InterPro" id="IPR027330">
    <property type="entry name" value="TPX2_central_dom"/>
</dbReference>
<evidence type="ECO:0000259" key="9">
    <source>
        <dbReference type="Pfam" id="PF06886"/>
    </source>
</evidence>
<dbReference type="GO" id="GO:0005819">
    <property type="term" value="C:spindle"/>
    <property type="evidence" value="ECO:0007669"/>
    <property type="project" value="UniProtKB-SubCell"/>
</dbReference>
<dbReference type="GO" id="GO:0060236">
    <property type="term" value="P:regulation of mitotic spindle organization"/>
    <property type="evidence" value="ECO:0007669"/>
    <property type="project" value="InterPro"/>
</dbReference>
<organism evidence="11 12">
    <name type="scientific">Arachis duranensis</name>
    <name type="common">Wild peanut</name>
    <dbReference type="NCBI Taxonomy" id="130453"/>
    <lineage>
        <taxon>Eukaryota</taxon>
        <taxon>Viridiplantae</taxon>
        <taxon>Streptophyta</taxon>
        <taxon>Embryophyta</taxon>
        <taxon>Tracheophyta</taxon>
        <taxon>Spermatophyta</taxon>
        <taxon>Magnoliopsida</taxon>
        <taxon>eudicotyledons</taxon>
        <taxon>Gunneridae</taxon>
        <taxon>Pentapetalae</taxon>
        <taxon>rosids</taxon>
        <taxon>fabids</taxon>
        <taxon>Fabales</taxon>
        <taxon>Fabaceae</taxon>
        <taxon>Papilionoideae</taxon>
        <taxon>50 kb inversion clade</taxon>
        <taxon>dalbergioids sensu lato</taxon>
        <taxon>Dalbergieae</taxon>
        <taxon>Pterocarpus clade</taxon>
        <taxon>Arachis</taxon>
    </lineage>
</organism>
<dbReference type="GO" id="GO:0005880">
    <property type="term" value="C:nuclear microtubule"/>
    <property type="evidence" value="ECO:0007669"/>
    <property type="project" value="TreeGrafter"/>
</dbReference>
<keyword evidence="5" id="KW-0493">Microtubule</keyword>
<evidence type="ECO:0000256" key="6">
    <source>
        <dbReference type="ARBA" id="ARBA00023212"/>
    </source>
</evidence>
<dbReference type="GO" id="GO:0030295">
    <property type="term" value="F:protein kinase activator activity"/>
    <property type="evidence" value="ECO:0007669"/>
    <property type="project" value="TreeGrafter"/>
</dbReference>
<comment type="subcellular location">
    <subcellularLocation>
        <location evidence="2">Cytoplasm</location>
        <location evidence="2">Cytoskeleton</location>
        <location evidence="2">Spindle</location>
    </subcellularLocation>
    <subcellularLocation>
        <location evidence="1">Nucleus</location>
    </subcellularLocation>
</comment>
<proteinExistence type="inferred from homology"/>
<dbReference type="Pfam" id="PF06886">
    <property type="entry name" value="TPX2"/>
    <property type="match status" value="1"/>
</dbReference>
<reference evidence="11" key="1">
    <citation type="journal article" date="2016" name="Nat. Genet.">
        <title>The genome sequences of Arachis duranensis and Arachis ipaensis, the diploid ancestors of cultivated peanut.</title>
        <authorList>
            <person name="Bertioli D.J."/>
            <person name="Cannon S.B."/>
            <person name="Froenicke L."/>
            <person name="Huang G."/>
            <person name="Farmer A.D."/>
            <person name="Cannon E.K."/>
            <person name="Liu X."/>
            <person name="Gao D."/>
            <person name="Clevenger J."/>
            <person name="Dash S."/>
            <person name="Ren L."/>
            <person name="Moretzsohn M.C."/>
            <person name="Shirasawa K."/>
            <person name="Huang W."/>
            <person name="Vidigal B."/>
            <person name="Abernathy B."/>
            <person name="Chu Y."/>
            <person name="Niederhuth C.E."/>
            <person name="Umale P."/>
            <person name="Araujo A.C."/>
            <person name="Kozik A."/>
            <person name="Kim K.D."/>
            <person name="Burow M.D."/>
            <person name="Varshney R.K."/>
            <person name="Wang X."/>
            <person name="Zhang X."/>
            <person name="Barkley N."/>
            <person name="Guimaraes P.M."/>
            <person name="Isobe S."/>
            <person name="Guo B."/>
            <person name="Liao B."/>
            <person name="Stalker H.T."/>
            <person name="Schmitz R.J."/>
            <person name="Scheffler B.E."/>
            <person name="Leal-Bertioli S.C."/>
            <person name="Xun X."/>
            <person name="Jackson S.A."/>
            <person name="Michelmore R."/>
            <person name="Ozias-Akins P."/>
        </authorList>
    </citation>
    <scope>NUCLEOTIDE SEQUENCE [LARGE SCALE GENOMIC DNA]</scope>
    <source>
        <strain evidence="11">cv. V14167</strain>
    </source>
</reference>
<reference evidence="12" key="2">
    <citation type="submission" date="2025-08" db="UniProtKB">
        <authorList>
            <consortium name="RefSeq"/>
        </authorList>
    </citation>
    <scope>IDENTIFICATION</scope>
    <source>
        <tissue evidence="12">Whole plant</tissue>
    </source>
</reference>
<feature type="compositionally biased region" description="Basic residues" evidence="8">
    <location>
        <begin position="727"/>
        <end position="736"/>
    </location>
</feature>
<keyword evidence="4" id="KW-0963">Cytoplasm</keyword>
<feature type="domain" description="TPX2 central" evidence="10">
    <location>
        <begin position="309"/>
        <end position="401"/>
    </location>
</feature>